<gene>
    <name evidence="5" type="ORF">LCIT_08670</name>
</gene>
<keyword evidence="1 5" id="KW-0808">Transferase</keyword>
<accession>A0A5A5U134</accession>
<dbReference type="Pfam" id="PF13302">
    <property type="entry name" value="Acetyltransf_3"/>
    <property type="match status" value="1"/>
</dbReference>
<dbReference type="SUPFAM" id="SSF55729">
    <property type="entry name" value="Acyl-CoA N-acyltransferases (Nat)"/>
    <property type="match status" value="1"/>
</dbReference>
<comment type="caution">
    <text evidence="5">The sequence shown here is derived from an EMBL/GenBank/DDBJ whole genome shotgun (WGS) entry which is preliminary data.</text>
</comment>
<evidence type="ECO:0000256" key="1">
    <source>
        <dbReference type="ARBA" id="ARBA00022679"/>
    </source>
</evidence>
<evidence type="ECO:0000259" key="4">
    <source>
        <dbReference type="PROSITE" id="PS51186"/>
    </source>
</evidence>
<evidence type="ECO:0000256" key="3">
    <source>
        <dbReference type="ARBA" id="ARBA00038502"/>
    </source>
</evidence>
<proteinExistence type="inferred from homology"/>
<dbReference type="InterPro" id="IPR016181">
    <property type="entry name" value="Acyl_CoA_acyltransferase"/>
</dbReference>
<name>A0A5A5U134_LEUCI</name>
<dbReference type="GO" id="GO:0008999">
    <property type="term" value="F:protein-N-terminal-alanine acetyltransferase activity"/>
    <property type="evidence" value="ECO:0007669"/>
    <property type="project" value="TreeGrafter"/>
</dbReference>
<organism evidence="5 6">
    <name type="scientific">Leuconostoc citreum</name>
    <dbReference type="NCBI Taxonomy" id="33964"/>
    <lineage>
        <taxon>Bacteria</taxon>
        <taxon>Bacillati</taxon>
        <taxon>Bacillota</taxon>
        <taxon>Bacilli</taxon>
        <taxon>Lactobacillales</taxon>
        <taxon>Lactobacillaceae</taxon>
        <taxon>Leuconostoc</taxon>
    </lineage>
</organism>
<reference evidence="5 6" key="1">
    <citation type="submission" date="2019-04" db="EMBL/GenBank/DDBJ databases">
        <title>A pseudo-fructophilic Leuconostoc citreum strain F192-5 isolated from peel of satsuma mandarin: the first report for isolation and characterization of strain-dependent fructophilic-like characteristics.</title>
        <authorList>
            <person name="Maeno S."/>
            <person name="Tanizawa Y."/>
            <person name="Kajikawa A."/>
            <person name="Kanesaki Y."/>
            <person name="Kubota E."/>
            <person name="Arita M."/>
            <person name="Leon D."/>
            <person name="Endo A."/>
        </authorList>
    </citation>
    <scope>NUCLEOTIDE SEQUENCE [LARGE SCALE GENOMIC DNA]</scope>
    <source>
        <strain evidence="5 6">F192-5</strain>
    </source>
</reference>
<dbReference type="PROSITE" id="PS51186">
    <property type="entry name" value="GNAT"/>
    <property type="match status" value="1"/>
</dbReference>
<evidence type="ECO:0000256" key="2">
    <source>
        <dbReference type="ARBA" id="ARBA00023315"/>
    </source>
</evidence>
<comment type="similarity">
    <text evidence="3">Belongs to the acetyltransferase family. RimJ subfamily.</text>
</comment>
<evidence type="ECO:0000313" key="6">
    <source>
        <dbReference type="Proteomes" id="UP000323274"/>
    </source>
</evidence>
<dbReference type="RefSeq" id="WP_149334196.1">
    <property type="nucleotide sequence ID" value="NZ_BJJW01000006.1"/>
</dbReference>
<dbReference type="PANTHER" id="PTHR43792">
    <property type="entry name" value="GNAT FAMILY, PUTATIVE (AFU_ORTHOLOGUE AFUA_3G00765)-RELATED-RELATED"/>
    <property type="match status" value="1"/>
</dbReference>
<evidence type="ECO:0000313" key="5">
    <source>
        <dbReference type="EMBL" id="GDZ83625.1"/>
    </source>
</evidence>
<dbReference type="Gene3D" id="3.40.630.30">
    <property type="match status" value="1"/>
</dbReference>
<protein>
    <submittedName>
        <fullName evidence="5">N-acetyltransferase</fullName>
    </submittedName>
</protein>
<keyword evidence="2" id="KW-0012">Acyltransferase</keyword>
<dbReference type="PANTHER" id="PTHR43792:SF8">
    <property type="entry name" value="[RIBOSOMAL PROTEIN US5]-ALANINE N-ACETYLTRANSFERASE"/>
    <property type="match status" value="1"/>
</dbReference>
<dbReference type="AlphaFoldDB" id="A0A5A5U134"/>
<dbReference type="InterPro" id="IPR000182">
    <property type="entry name" value="GNAT_dom"/>
</dbReference>
<sequence>MKISGTTYLETNRLFLRPLSVADAPQMFENWASDADSTHFLTWEPHNNLEDVWDNIKIRENKYLLDNFYDWGIVIKSTNTLIGTITVVHQDNRIKMFEIGYVIGKAWWGKGYLPEALDYIVNYLFHATDVRRIEAKCDIRNQQSKKVLEKCGFTFEGILRQRSYSNAGMSDSCMYSILRNESIKPLLEK</sequence>
<feature type="domain" description="N-acetyltransferase" evidence="4">
    <location>
        <begin position="14"/>
        <end position="176"/>
    </location>
</feature>
<dbReference type="GO" id="GO:0005737">
    <property type="term" value="C:cytoplasm"/>
    <property type="evidence" value="ECO:0007669"/>
    <property type="project" value="TreeGrafter"/>
</dbReference>
<dbReference type="InterPro" id="IPR051531">
    <property type="entry name" value="N-acetyltransferase"/>
</dbReference>
<dbReference type="EMBL" id="BJJW01000006">
    <property type="protein sequence ID" value="GDZ83625.1"/>
    <property type="molecule type" value="Genomic_DNA"/>
</dbReference>
<dbReference type="Proteomes" id="UP000323274">
    <property type="component" value="Unassembled WGS sequence"/>
</dbReference>